<evidence type="ECO:0000313" key="3">
    <source>
        <dbReference type="Proteomes" id="UP000440367"/>
    </source>
</evidence>
<feature type="region of interest" description="Disordered" evidence="1">
    <location>
        <begin position="213"/>
        <end position="240"/>
    </location>
</feature>
<proteinExistence type="predicted"/>
<dbReference type="AlphaFoldDB" id="A0A6A3ZNP3"/>
<reference evidence="2 3" key="1">
    <citation type="submission" date="2018-08" db="EMBL/GenBank/DDBJ databases">
        <title>Genomic investigation of the strawberry pathogen Phytophthora fragariae indicates pathogenicity is determined by transcriptional variation in three key races.</title>
        <authorList>
            <person name="Adams T.M."/>
            <person name="Armitage A.D."/>
            <person name="Sobczyk M.K."/>
            <person name="Bates H.J."/>
            <person name="Dunwell J.M."/>
            <person name="Nellist C.F."/>
            <person name="Harrison R.J."/>
        </authorList>
    </citation>
    <scope>NUCLEOTIDE SEQUENCE [LARGE SCALE GENOMIC DNA]</scope>
    <source>
        <strain evidence="2 3">BC-1</strain>
    </source>
</reference>
<comment type="caution">
    <text evidence="2">The sequence shown here is derived from an EMBL/GenBank/DDBJ whole genome shotgun (WGS) entry which is preliminary data.</text>
</comment>
<organism evidence="2 3">
    <name type="scientific">Phytophthora fragariae</name>
    <dbReference type="NCBI Taxonomy" id="53985"/>
    <lineage>
        <taxon>Eukaryota</taxon>
        <taxon>Sar</taxon>
        <taxon>Stramenopiles</taxon>
        <taxon>Oomycota</taxon>
        <taxon>Peronosporomycetes</taxon>
        <taxon>Peronosporales</taxon>
        <taxon>Peronosporaceae</taxon>
        <taxon>Phytophthora</taxon>
    </lineage>
</organism>
<sequence>MTQDEAIAFNEWLAEQDDLKKRSLEDSTVSLDTRISKKGPQDETDAFNKWLVQRGFDPSDVEDESKKRSLEDSAVSLDTRVSKKGADRTEMIQKEKVAYLFKNVYGLDRTKIRPYIKFQGEVNKAKTLYLGKHMKFHDVDSDEEIIDDTKLQKINKQMDWGATLNYVLGEISTGVRALNLEVGKETDAKEQKLKYLRIKHTFDALKEFKQHPSPEWIHGTKPGTVWADEPRERKPKTFKL</sequence>
<dbReference type="Proteomes" id="UP000440367">
    <property type="component" value="Unassembled WGS sequence"/>
</dbReference>
<evidence type="ECO:0000256" key="1">
    <source>
        <dbReference type="SAM" id="MobiDB-lite"/>
    </source>
</evidence>
<name>A0A6A3ZNP3_9STRA</name>
<accession>A0A6A3ZNP3</accession>
<protein>
    <submittedName>
        <fullName evidence="2">Uncharacterized protein</fullName>
    </submittedName>
</protein>
<evidence type="ECO:0000313" key="2">
    <source>
        <dbReference type="EMBL" id="KAE9239297.1"/>
    </source>
</evidence>
<dbReference type="EMBL" id="QXGD01000450">
    <property type="protein sequence ID" value="KAE9239297.1"/>
    <property type="molecule type" value="Genomic_DNA"/>
</dbReference>
<gene>
    <name evidence="2" type="ORF">PF002_g10355</name>
</gene>